<name>A0ABY2WKC8_9FLAO</name>
<comment type="caution">
    <text evidence="1">The sequence shown here is derived from an EMBL/GenBank/DDBJ whole genome shotgun (WGS) entry which is preliminary data.</text>
</comment>
<evidence type="ECO:0000313" key="1">
    <source>
        <dbReference type="EMBL" id="TMU55288.1"/>
    </source>
</evidence>
<proteinExistence type="predicted"/>
<dbReference type="RefSeq" id="WP_138837280.1">
    <property type="nucleotide sequence ID" value="NZ_VCNI01000002.1"/>
</dbReference>
<dbReference type="EMBL" id="VCNI01000002">
    <property type="protein sequence ID" value="TMU55288.1"/>
    <property type="molecule type" value="Genomic_DNA"/>
</dbReference>
<organism evidence="1 2">
    <name type="scientific">Flagellimonas algicola</name>
    <dbReference type="NCBI Taxonomy" id="2583815"/>
    <lineage>
        <taxon>Bacteria</taxon>
        <taxon>Pseudomonadati</taxon>
        <taxon>Bacteroidota</taxon>
        <taxon>Flavobacteriia</taxon>
        <taxon>Flavobacteriales</taxon>
        <taxon>Flavobacteriaceae</taxon>
        <taxon>Flagellimonas</taxon>
    </lineage>
</organism>
<gene>
    <name evidence="1" type="ORF">FGG15_14000</name>
</gene>
<dbReference type="Proteomes" id="UP000751614">
    <property type="component" value="Unassembled WGS sequence"/>
</dbReference>
<evidence type="ECO:0000313" key="2">
    <source>
        <dbReference type="Proteomes" id="UP000751614"/>
    </source>
</evidence>
<protein>
    <submittedName>
        <fullName evidence="1">Uncharacterized protein</fullName>
    </submittedName>
</protein>
<accession>A0ABY2WKC8</accession>
<keyword evidence="2" id="KW-1185">Reference proteome</keyword>
<sequence>MKIQFKKRKSKASILNCIREDGSVTWSQIHPNFEVHDLAHYAVETVLGFKKAFYGLLSDGFNIEDFELQRDKRPEALVPANLPPESLQTEHLVNLLLTDLQSGGEHLNLIPTLKEILTREGLPYPNGLNTDSLAEIQQSLNDLLAQWEALGEDETLELFFVR</sequence>
<reference evidence="1 2" key="1">
    <citation type="submission" date="2019-05" db="EMBL/GenBank/DDBJ databases">
        <title>Flagellimonas sp. AsT0115, sp. nov., isolated from a marine red algae, Asparagopsis taxiformis.</title>
        <authorList>
            <person name="Kim J."/>
            <person name="Jeong S.E."/>
            <person name="Jeon C.O."/>
        </authorList>
    </citation>
    <scope>NUCLEOTIDE SEQUENCE [LARGE SCALE GENOMIC DNA]</scope>
    <source>
        <strain evidence="1 2">AsT0115</strain>
    </source>
</reference>